<dbReference type="OrthoDB" id="9813502at2"/>
<organism evidence="2 3">
    <name type="scientific">Pacificimonas flava</name>
    <dbReference type="NCBI Taxonomy" id="1234595"/>
    <lineage>
        <taxon>Bacteria</taxon>
        <taxon>Pseudomonadati</taxon>
        <taxon>Pseudomonadota</taxon>
        <taxon>Alphaproteobacteria</taxon>
        <taxon>Sphingomonadales</taxon>
        <taxon>Sphingosinicellaceae</taxon>
        <taxon>Pacificimonas</taxon>
    </lineage>
</organism>
<dbReference type="AlphaFoldDB" id="A0A219B3N0"/>
<evidence type="ECO:0000313" key="3">
    <source>
        <dbReference type="Proteomes" id="UP000198462"/>
    </source>
</evidence>
<dbReference type="NCBIfam" id="TIGR01641">
    <property type="entry name" value="phageSPP1_gp7"/>
    <property type="match status" value="1"/>
</dbReference>
<accession>A0A219B3N0</accession>
<dbReference type="Pfam" id="PF04233">
    <property type="entry name" value="Phage_Mu_F"/>
    <property type="match status" value="1"/>
</dbReference>
<feature type="domain" description="Phage head morphogenesis" evidence="1">
    <location>
        <begin position="59"/>
        <end position="186"/>
    </location>
</feature>
<reference evidence="3" key="1">
    <citation type="submission" date="2017-05" db="EMBL/GenBank/DDBJ databases">
        <authorList>
            <person name="Lin X."/>
        </authorList>
    </citation>
    <scope>NUCLEOTIDE SEQUENCE [LARGE SCALE GENOMIC DNA]</scope>
    <source>
        <strain evidence="3">JLT2012</strain>
    </source>
</reference>
<proteinExistence type="predicted"/>
<protein>
    <recommendedName>
        <fullName evidence="1">Phage head morphogenesis domain-containing protein</fullName>
    </recommendedName>
</protein>
<sequence>MPEPEIRASIFMDPGEPLAAWERRGDLRTSVNWREVWQDEHARAFTVAKIAKLDLLSDVRESLDSVMREGGTFEDWQRTIRPRLQRAGWWGRVRNAELTGSDEEIFVGPRRLRTIYRTNLAVSQAAGQWQRIQARKEIAPYLRYVTVGDNAVRDQHARWHGTILSVDHQAWQWLFPPNDWGCRCTVQQLTERQLKAFGYRVTPDGEIPDPPVRTTFRLSREGRTVLSSREEVRDGIGPGWNYNPGAASLVGVARKARESVDRAVALGNEEAAARVLQELVDSDDFEHMLRNFILVAPGRRPHFKTGEPTAFPVAILGEQEAAGLGVRRTVTMSGRTTMKQFYSRTADRDELADFDRQVAFYRRVPRLFRGPHLVLRGKGGEAEGRFVVMAPWSETHWARIVIGPWDDEALGIISAHPTRIDQALELVRNSEVVGDRWPGRPL</sequence>
<dbReference type="EMBL" id="NFZT01000001">
    <property type="protein sequence ID" value="OWV32945.1"/>
    <property type="molecule type" value="Genomic_DNA"/>
</dbReference>
<evidence type="ECO:0000313" key="2">
    <source>
        <dbReference type="EMBL" id="OWV32945.1"/>
    </source>
</evidence>
<name>A0A219B3N0_9SPHN</name>
<dbReference type="InterPro" id="IPR006528">
    <property type="entry name" value="Phage_head_morphogenesis_dom"/>
</dbReference>
<dbReference type="Proteomes" id="UP000198462">
    <property type="component" value="Unassembled WGS sequence"/>
</dbReference>
<dbReference type="RefSeq" id="WP_088711734.1">
    <property type="nucleotide sequence ID" value="NZ_NFZT01000001.1"/>
</dbReference>
<keyword evidence="3" id="KW-1185">Reference proteome</keyword>
<comment type="caution">
    <text evidence="2">The sequence shown here is derived from an EMBL/GenBank/DDBJ whole genome shotgun (WGS) entry which is preliminary data.</text>
</comment>
<evidence type="ECO:0000259" key="1">
    <source>
        <dbReference type="Pfam" id="PF04233"/>
    </source>
</evidence>
<gene>
    <name evidence="2" type="ORF">B5C34_05385</name>
</gene>